<dbReference type="GO" id="GO:0006629">
    <property type="term" value="P:lipid metabolic process"/>
    <property type="evidence" value="ECO:0007669"/>
    <property type="project" value="InterPro"/>
</dbReference>
<keyword evidence="5" id="KW-1185">Reference proteome</keyword>
<dbReference type="InterPro" id="IPR002921">
    <property type="entry name" value="Fungal_lipase-type"/>
</dbReference>
<organism evidence="4 5">
    <name type="scientific">Paramecium sonneborni</name>
    <dbReference type="NCBI Taxonomy" id="65129"/>
    <lineage>
        <taxon>Eukaryota</taxon>
        <taxon>Sar</taxon>
        <taxon>Alveolata</taxon>
        <taxon>Ciliophora</taxon>
        <taxon>Intramacronucleata</taxon>
        <taxon>Oligohymenophorea</taxon>
        <taxon>Peniculida</taxon>
        <taxon>Parameciidae</taxon>
        <taxon>Paramecium</taxon>
    </lineage>
</organism>
<keyword evidence="2" id="KW-0732">Signal</keyword>
<dbReference type="Proteomes" id="UP000692954">
    <property type="component" value="Unassembled WGS sequence"/>
</dbReference>
<feature type="domain" description="LITAF" evidence="3">
    <location>
        <begin position="375"/>
        <end position="460"/>
    </location>
</feature>
<dbReference type="SMART" id="SM00714">
    <property type="entry name" value="LITAF"/>
    <property type="match status" value="1"/>
</dbReference>
<evidence type="ECO:0000313" key="4">
    <source>
        <dbReference type="EMBL" id="CAD8072930.1"/>
    </source>
</evidence>
<feature type="transmembrane region" description="Helical" evidence="1">
    <location>
        <begin position="417"/>
        <end position="437"/>
    </location>
</feature>
<feature type="signal peptide" evidence="2">
    <location>
        <begin position="1"/>
        <end position="20"/>
    </location>
</feature>
<dbReference type="OrthoDB" id="424277at2759"/>
<sequence>MKKFLLISLVIVLSYQTVEYNTYDEAFAKHLFYLTSASYCSEQHIKNWNCGKPCKELKPITDIQFFINATKENAGYGAYHPETDEIYIVLRGTLPWSLTNWIEDIDFIKIDYPYCPNNCQVHRGFYYSFLGIQDQVLNSLKTLTKKYPLAKITITGHSLGGALAYHALVYLTTRGFTISKFYTFGSPRVGDKNFFSYVNQQLFPGPKFRVTHNHDPVPHLPNLIQGFHHVNQEAYYKDYLLVIHKKVQLCNDNLKEDDSCSNANLVDLAVSDHANYMGYDMTLELLTQQIKMQQSDPNQSQNWGNITQTFEVQAPQQQQSQQQFIPTQQTNTSSYQYQQYGQQQSQQVTYGQPIVSNVYSQPVQVGTPYIQGVVGHNLNIPPSFNANGAPYPAQIICPVCKTQGITNVTTEIGAGTYLVSCLLFLCTGILCCWVPCIMPDCQDKIHTCSSCKAEVGIRQYDIC</sequence>
<dbReference type="EMBL" id="CAJJDN010000030">
    <property type="protein sequence ID" value="CAD8072930.1"/>
    <property type="molecule type" value="Genomic_DNA"/>
</dbReference>
<dbReference type="CDD" id="cd00519">
    <property type="entry name" value="Lipase_3"/>
    <property type="match status" value="1"/>
</dbReference>
<evidence type="ECO:0000256" key="2">
    <source>
        <dbReference type="SAM" id="SignalP"/>
    </source>
</evidence>
<dbReference type="PROSITE" id="PS51837">
    <property type="entry name" value="LITAF"/>
    <property type="match status" value="1"/>
</dbReference>
<dbReference type="AlphaFoldDB" id="A0A8S1LY25"/>
<keyword evidence="1" id="KW-0812">Transmembrane</keyword>
<dbReference type="InterPro" id="IPR006629">
    <property type="entry name" value="LITAF"/>
</dbReference>
<protein>
    <recommendedName>
        <fullName evidence="3">LITAF domain-containing protein</fullName>
    </recommendedName>
</protein>
<gene>
    <name evidence="4" type="ORF">PSON_ATCC_30995.1.T0300039</name>
</gene>
<evidence type="ECO:0000259" key="3">
    <source>
        <dbReference type="PROSITE" id="PS51837"/>
    </source>
</evidence>
<dbReference type="PANTHER" id="PTHR45856">
    <property type="entry name" value="ALPHA/BETA-HYDROLASES SUPERFAMILY PROTEIN"/>
    <property type="match status" value="1"/>
</dbReference>
<keyword evidence="1" id="KW-1133">Transmembrane helix</keyword>
<comment type="caution">
    <text evidence="4">The sequence shown here is derived from an EMBL/GenBank/DDBJ whole genome shotgun (WGS) entry which is preliminary data.</text>
</comment>
<dbReference type="Pfam" id="PF01764">
    <property type="entry name" value="Lipase_3"/>
    <property type="match status" value="1"/>
</dbReference>
<reference evidence="4" key="1">
    <citation type="submission" date="2021-01" db="EMBL/GenBank/DDBJ databases">
        <authorList>
            <consortium name="Genoscope - CEA"/>
            <person name="William W."/>
        </authorList>
    </citation>
    <scope>NUCLEOTIDE SEQUENCE</scope>
</reference>
<keyword evidence="1" id="KW-0472">Membrane</keyword>
<name>A0A8S1LY25_9CILI</name>
<accession>A0A8S1LY25</accession>
<evidence type="ECO:0000313" key="5">
    <source>
        <dbReference type="Proteomes" id="UP000692954"/>
    </source>
</evidence>
<feature type="chain" id="PRO_5035819384" description="LITAF domain-containing protein" evidence="2">
    <location>
        <begin position="21"/>
        <end position="463"/>
    </location>
</feature>
<dbReference type="PANTHER" id="PTHR45856:SF25">
    <property type="entry name" value="FUNGAL LIPASE-LIKE DOMAIN-CONTAINING PROTEIN"/>
    <property type="match status" value="1"/>
</dbReference>
<evidence type="ECO:0000256" key="1">
    <source>
        <dbReference type="SAM" id="Phobius"/>
    </source>
</evidence>
<proteinExistence type="predicted"/>
<dbReference type="InterPro" id="IPR051218">
    <property type="entry name" value="Sec_MonoDiacylglyc_Lipase"/>
</dbReference>
<dbReference type="Pfam" id="PF10601">
    <property type="entry name" value="zf-LITAF-like"/>
    <property type="match status" value="1"/>
</dbReference>